<evidence type="ECO:0000313" key="8">
    <source>
        <dbReference type="Proteomes" id="UP001176961"/>
    </source>
</evidence>
<feature type="transmembrane region" description="Helical" evidence="6">
    <location>
        <begin position="190"/>
        <end position="216"/>
    </location>
</feature>
<keyword evidence="4 6" id="KW-1133">Transmembrane helix</keyword>
<comment type="subcellular location">
    <subcellularLocation>
        <location evidence="1">Membrane</location>
        <topology evidence="1">Multi-pass membrane protein</topology>
    </subcellularLocation>
</comment>
<sequence>MDNIIGNCDYAKTLEIGTTEYLFTGLFVISIIYSIPSIYITFKIVTKIQANNKRFPSVFYKLFLHDRLVTLLLFIIDITLVRVPQTGLVTSVICRIPHGYYLTALYVMCYYLLYTGLYSSIVISIVRVAAVLSPVEADKIQIRIALFLIPAMYLLPCVTTWFLVPVHAYFATISNSASLVMAYKKVYPAWRSSLALLFVTTITCLIVLLCFMVTMIRWRILLGRTTKTWNKSERSLLLLVCSLCGSIGLFCLLQFFFYYEIFYEISFLLRGFLQDMMVFIPTWVFYFTHPFFSKRVVVSSFTITVVPASKSSNK</sequence>
<evidence type="ECO:0000256" key="6">
    <source>
        <dbReference type="RuleBase" id="RU280813"/>
    </source>
</evidence>
<dbReference type="Pfam" id="PF10322">
    <property type="entry name" value="7TM_GPCR_Sru"/>
    <property type="match status" value="1"/>
</dbReference>
<dbReference type="PANTHER" id="PTHR46045">
    <property type="entry name" value="SERPENTINE RECEPTOR, CLASS U-RELATED"/>
    <property type="match status" value="1"/>
</dbReference>
<keyword evidence="3 6" id="KW-0812">Transmembrane</keyword>
<dbReference type="InterPro" id="IPR000609">
    <property type="entry name" value="7TM_GPCR_serpentine_rcpt_Srg"/>
</dbReference>
<feature type="transmembrane region" description="Helical" evidence="6">
    <location>
        <begin position="236"/>
        <end position="259"/>
    </location>
</feature>
<dbReference type="InterPro" id="IPR003839">
    <property type="entry name" value="7TM_GPCR_serpentine_rcpt_Sru"/>
</dbReference>
<dbReference type="EMBL" id="CATQJL010000001">
    <property type="protein sequence ID" value="CAJ0589793.1"/>
    <property type="molecule type" value="Genomic_DNA"/>
</dbReference>
<accession>A0AA36GG58</accession>
<reference evidence="7" key="1">
    <citation type="submission" date="2023-07" db="EMBL/GenBank/DDBJ databases">
        <authorList>
            <consortium name="CYATHOMIX"/>
        </authorList>
    </citation>
    <scope>NUCLEOTIDE SEQUENCE</scope>
    <source>
        <strain evidence="7">N/A</strain>
    </source>
</reference>
<feature type="transmembrane region" description="Helical" evidence="6">
    <location>
        <begin position="265"/>
        <end position="286"/>
    </location>
</feature>
<evidence type="ECO:0000256" key="2">
    <source>
        <dbReference type="ARBA" id="ARBA00005692"/>
    </source>
</evidence>
<feature type="transmembrane region" description="Helical" evidence="6">
    <location>
        <begin position="144"/>
        <end position="170"/>
    </location>
</feature>
<feature type="transmembrane region" description="Helical" evidence="6">
    <location>
        <begin position="21"/>
        <end position="42"/>
    </location>
</feature>
<proteinExistence type="inferred from homology"/>
<dbReference type="GO" id="GO:0016020">
    <property type="term" value="C:membrane"/>
    <property type="evidence" value="ECO:0007669"/>
    <property type="project" value="UniProtKB-SubCell"/>
</dbReference>
<keyword evidence="5 6" id="KW-0472">Membrane</keyword>
<evidence type="ECO:0000256" key="5">
    <source>
        <dbReference type="ARBA" id="ARBA00023136"/>
    </source>
</evidence>
<organism evidence="7 8">
    <name type="scientific">Cylicocyclus nassatus</name>
    <name type="common">Nematode worm</name>
    <dbReference type="NCBI Taxonomy" id="53992"/>
    <lineage>
        <taxon>Eukaryota</taxon>
        <taxon>Metazoa</taxon>
        <taxon>Ecdysozoa</taxon>
        <taxon>Nematoda</taxon>
        <taxon>Chromadorea</taxon>
        <taxon>Rhabditida</taxon>
        <taxon>Rhabditina</taxon>
        <taxon>Rhabditomorpha</taxon>
        <taxon>Strongyloidea</taxon>
        <taxon>Strongylidae</taxon>
        <taxon>Cylicocyclus</taxon>
    </lineage>
</organism>
<evidence type="ECO:0000256" key="4">
    <source>
        <dbReference type="ARBA" id="ARBA00022989"/>
    </source>
</evidence>
<evidence type="ECO:0000256" key="1">
    <source>
        <dbReference type="ARBA" id="ARBA00004141"/>
    </source>
</evidence>
<evidence type="ECO:0000256" key="3">
    <source>
        <dbReference type="ARBA" id="ARBA00022692"/>
    </source>
</evidence>
<comment type="similarity">
    <text evidence="2 6">Belongs to the nematode receptor-like protein srg family.</text>
</comment>
<comment type="caution">
    <text evidence="7">The sequence shown here is derived from an EMBL/GenBank/DDBJ whole genome shotgun (WGS) entry which is preliminary data.</text>
</comment>
<keyword evidence="8" id="KW-1185">Reference proteome</keyword>
<dbReference type="Proteomes" id="UP001176961">
    <property type="component" value="Unassembled WGS sequence"/>
</dbReference>
<evidence type="ECO:0000313" key="7">
    <source>
        <dbReference type="EMBL" id="CAJ0589793.1"/>
    </source>
</evidence>
<dbReference type="PRINTS" id="PR00698">
    <property type="entry name" value="TMPROTEINSRG"/>
</dbReference>
<dbReference type="GO" id="GO:0007606">
    <property type="term" value="P:sensory perception of chemical stimulus"/>
    <property type="evidence" value="ECO:0007669"/>
    <property type="project" value="UniProtKB-UniRule"/>
</dbReference>
<feature type="transmembrane region" description="Helical" evidence="6">
    <location>
        <begin position="103"/>
        <end position="132"/>
    </location>
</feature>
<dbReference type="GO" id="GO:0004888">
    <property type="term" value="F:transmembrane signaling receptor activity"/>
    <property type="evidence" value="ECO:0007669"/>
    <property type="project" value="InterPro"/>
</dbReference>
<dbReference type="AlphaFoldDB" id="A0AA36GG58"/>
<feature type="transmembrane region" description="Helical" evidence="6">
    <location>
        <begin position="63"/>
        <end position="83"/>
    </location>
</feature>
<name>A0AA36GG58_CYLNA</name>
<protein>
    <recommendedName>
        <fullName evidence="6">Serpentine receptor class gamma</fullName>
    </recommendedName>
</protein>
<gene>
    <name evidence="7" type="ORF">CYNAS_LOCUS1776</name>
</gene>